<organism evidence="1 2">
    <name type="scientific">Dendrolimus kikuchii</name>
    <dbReference type="NCBI Taxonomy" id="765133"/>
    <lineage>
        <taxon>Eukaryota</taxon>
        <taxon>Metazoa</taxon>
        <taxon>Ecdysozoa</taxon>
        <taxon>Arthropoda</taxon>
        <taxon>Hexapoda</taxon>
        <taxon>Insecta</taxon>
        <taxon>Pterygota</taxon>
        <taxon>Neoptera</taxon>
        <taxon>Endopterygota</taxon>
        <taxon>Lepidoptera</taxon>
        <taxon>Glossata</taxon>
        <taxon>Ditrysia</taxon>
        <taxon>Bombycoidea</taxon>
        <taxon>Lasiocampidae</taxon>
        <taxon>Dendrolimus</taxon>
    </lineage>
</organism>
<keyword evidence="2" id="KW-1185">Reference proteome</keyword>
<evidence type="ECO:0000313" key="2">
    <source>
        <dbReference type="Proteomes" id="UP000824533"/>
    </source>
</evidence>
<dbReference type="EMBL" id="CM034396">
    <property type="protein sequence ID" value="KAJ0178323.1"/>
    <property type="molecule type" value="Genomic_DNA"/>
</dbReference>
<gene>
    <name evidence="1" type="ORF">K1T71_006146</name>
</gene>
<proteinExistence type="predicted"/>
<reference evidence="1 2" key="1">
    <citation type="journal article" date="2021" name="Front. Genet.">
        <title>Chromosome-Level Genome Assembly Reveals Significant Gene Expansion in the Toll and IMD Signaling Pathways of Dendrolimus kikuchii.</title>
        <authorList>
            <person name="Zhou J."/>
            <person name="Wu P."/>
            <person name="Xiong Z."/>
            <person name="Liu N."/>
            <person name="Zhao N."/>
            <person name="Ji M."/>
            <person name="Qiu Y."/>
            <person name="Yang B."/>
        </authorList>
    </citation>
    <scope>NUCLEOTIDE SEQUENCE [LARGE SCALE GENOMIC DNA]</scope>
    <source>
        <strain evidence="1">Ann1</strain>
    </source>
</reference>
<evidence type="ECO:0000313" key="1">
    <source>
        <dbReference type="EMBL" id="KAJ0178323.1"/>
    </source>
</evidence>
<name>A0ACC1D351_9NEOP</name>
<sequence>MNKIFWIVVFALIAAATAEPWWYPTSYPVASSMAYTYGPLSASAPLVNTGPFLFDGTAGLPLIYSLSYRR</sequence>
<comment type="caution">
    <text evidence="1">The sequence shown here is derived from an EMBL/GenBank/DDBJ whole genome shotgun (WGS) entry which is preliminary data.</text>
</comment>
<accession>A0ACC1D351</accession>
<protein>
    <submittedName>
        <fullName evidence="1">Uncharacterized protein</fullName>
    </submittedName>
</protein>
<dbReference type="Proteomes" id="UP000824533">
    <property type="component" value="Linkage Group LG10"/>
</dbReference>